<feature type="compositionally biased region" description="Basic and acidic residues" evidence="1">
    <location>
        <begin position="82"/>
        <end position="96"/>
    </location>
</feature>
<proteinExistence type="predicted"/>
<keyword evidence="2" id="KW-0732">Signal</keyword>
<protein>
    <recommendedName>
        <fullName evidence="5">Lipoprotein</fullName>
    </recommendedName>
</protein>
<dbReference type="Proteomes" id="UP000482800">
    <property type="component" value="Unassembled WGS sequence"/>
</dbReference>
<feature type="signal peptide" evidence="2">
    <location>
        <begin position="1"/>
        <end position="23"/>
    </location>
</feature>
<comment type="caution">
    <text evidence="3">The sequence shown here is derived from an EMBL/GenBank/DDBJ whole genome shotgun (WGS) entry which is preliminary data.</text>
</comment>
<evidence type="ECO:0000256" key="2">
    <source>
        <dbReference type="SAM" id="SignalP"/>
    </source>
</evidence>
<feature type="region of interest" description="Disordered" evidence="1">
    <location>
        <begin position="126"/>
        <end position="176"/>
    </location>
</feature>
<keyword evidence="4" id="KW-1185">Reference proteome</keyword>
<evidence type="ECO:0000313" key="3">
    <source>
        <dbReference type="EMBL" id="GFJ80062.1"/>
    </source>
</evidence>
<name>A0A6V8K4F5_9ACTN</name>
<dbReference type="RefSeq" id="WP_173057503.1">
    <property type="nucleotide sequence ID" value="NZ_BAABGO010000021.1"/>
</dbReference>
<reference evidence="3 4" key="1">
    <citation type="submission" date="2020-03" db="EMBL/GenBank/DDBJ databases">
        <title>Whole genome shotgun sequence of Phytohabitans houttuyneae NBRC 108639.</title>
        <authorList>
            <person name="Komaki H."/>
            <person name="Tamura T."/>
        </authorList>
    </citation>
    <scope>NUCLEOTIDE SEQUENCE [LARGE SCALE GENOMIC DNA]</scope>
    <source>
        <strain evidence="3 4">NBRC 108639</strain>
    </source>
</reference>
<sequence length="176" mass="18682">MRRTLIAVPLLLLAALAACSGNAEEGPGVATVGNNASASASPDPSAPAADEEERKRQFTQCMRDEGVDIDDAKGPGEGVAVRGDKQQTRQAMEKCRKYLPNGGEPPKPSAADLEKLREYAVCMRENGLPTFPDPDPETGQFSGDSLREAGVSKDKVGEVDEKCRDKLPEIQKGGGK</sequence>
<evidence type="ECO:0000256" key="1">
    <source>
        <dbReference type="SAM" id="MobiDB-lite"/>
    </source>
</evidence>
<accession>A0A6V8K4F5</accession>
<dbReference type="PROSITE" id="PS51257">
    <property type="entry name" value="PROKAR_LIPOPROTEIN"/>
    <property type="match status" value="1"/>
</dbReference>
<dbReference type="AlphaFoldDB" id="A0A6V8K4F5"/>
<evidence type="ECO:0000313" key="4">
    <source>
        <dbReference type="Proteomes" id="UP000482800"/>
    </source>
</evidence>
<dbReference type="EMBL" id="BLPF01000001">
    <property type="protein sequence ID" value="GFJ80062.1"/>
    <property type="molecule type" value="Genomic_DNA"/>
</dbReference>
<feature type="chain" id="PRO_5028845431" description="Lipoprotein" evidence="2">
    <location>
        <begin position="24"/>
        <end position="176"/>
    </location>
</feature>
<feature type="region of interest" description="Disordered" evidence="1">
    <location>
        <begin position="27"/>
        <end position="113"/>
    </location>
</feature>
<feature type="compositionally biased region" description="Low complexity" evidence="1">
    <location>
        <begin position="36"/>
        <end position="48"/>
    </location>
</feature>
<evidence type="ECO:0008006" key="5">
    <source>
        <dbReference type="Google" id="ProtNLM"/>
    </source>
</evidence>
<gene>
    <name evidence="3" type="ORF">Phou_042420</name>
</gene>
<reference evidence="3 4" key="2">
    <citation type="submission" date="2020-03" db="EMBL/GenBank/DDBJ databases">
        <authorList>
            <person name="Ichikawa N."/>
            <person name="Kimura A."/>
            <person name="Kitahashi Y."/>
            <person name="Uohara A."/>
        </authorList>
    </citation>
    <scope>NUCLEOTIDE SEQUENCE [LARGE SCALE GENOMIC DNA]</scope>
    <source>
        <strain evidence="3 4">NBRC 108639</strain>
    </source>
</reference>
<feature type="compositionally biased region" description="Basic and acidic residues" evidence="1">
    <location>
        <begin position="145"/>
        <end position="169"/>
    </location>
</feature>
<organism evidence="3 4">
    <name type="scientific">Phytohabitans houttuyneae</name>
    <dbReference type="NCBI Taxonomy" id="1076126"/>
    <lineage>
        <taxon>Bacteria</taxon>
        <taxon>Bacillati</taxon>
        <taxon>Actinomycetota</taxon>
        <taxon>Actinomycetes</taxon>
        <taxon>Micromonosporales</taxon>
        <taxon>Micromonosporaceae</taxon>
    </lineage>
</organism>
<feature type="compositionally biased region" description="Basic and acidic residues" evidence="1">
    <location>
        <begin position="52"/>
        <end position="74"/>
    </location>
</feature>